<gene>
    <name evidence="1" type="ORF">SETIT_9G082300v2</name>
</gene>
<dbReference type="AlphaFoldDB" id="A0A368SEA0"/>
<sequence length="100" mass="11813">MKMLKLFFFEKEEDRFTNHLPVNRVSLHGSNFMLLRKLTREIFYKIISSRALSRLRHENIVEPYLALSEAQKSKRYSVLKGFAFISIKPIGIVPTFTKCF</sequence>
<name>A0A368SEA0_SETIT</name>
<protein>
    <submittedName>
        <fullName evidence="1">Uncharacterized protein</fullName>
    </submittedName>
</protein>
<reference evidence="1" key="2">
    <citation type="submission" date="2015-07" db="EMBL/GenBank/DDBJ databases">
        <authorList>
            <person name="Noorani M."/>
        </authorList>
    </citation>
    <scope>NUCLEOTIDE SEQUENCE</scope>
    <source>
        <strain evidence="1">Yugu1</strain>
    </source>
</reference>
<accession>A0A368SEA0</accession>
<proteinExistence type="predicted"/>
<dbReference type="EMBL" id="CM003536">
    <property type="protein sequence ID" value="RCV40775.1"/>
    <property type="molecule type" value="Genomic_DNA"/>
</dbReference>
<reference evidence="1" key="1">
    <citation type="journal article" date="2012" name="Nat. Biotechnol.">
        <title>Reference genome sequence of the model plant Setaria.</title>
        <authorList>
            <person name="Bennetzen J.L."/>
            <person name="Schmutz J."/>
            <person name="Wang H."/>
            <person name="Percifield R."/>
            <person name="Hawkins J."/>
            <person name="Pontaroli A.C."/>
            <person name="Estep M."/>
            <person name="Feng L."/>
            <person name="Vaughn J.N."/>
            <person name="Grimwood J."/>
            <person name="Jenkins J."/>
            <person name="Barry K."/>
            <person name="Lindquist E."/>
            <person name="Hellsten U."/>
            <person name="Deshpande S."/>
            <person name="Wang X."/>
            <person name="Wu X."/>
            <person name="Mitros T."/>
            <person name="Triplett J."/>
            <person name="Yang X."/>
            <person name="Ye C.Y."/>
            <person name="Mauro-Herrera M."/>
            <person name="Wang L."/>
            <person name="Li P."/>
            <person name="Sharma M."/>
            <person name="Sharma R."/>
            <person name="Ronald P.C."/>
            <person name="Panaud O."/>
            <person name="Kellogg E.A."/>
            <person name="Brutnell T.P."/>
            <person name="Doust A.N."/>
            <person name="Tuskan G.A."/>
            <person name="Rokhsar D."/>
            <person name="Devos K.M."/>
        </authorList>
    </citation>
    <scope>NUCLEOTIDE SEQUENCE [LARGE SCALE GENOMIC DNA]</scope>
    <source>
        <strain evidence="1">Yugu1</strain>
    </source>
</reference>
<organism evidence="1">
    <name type="scientific">Setaria italica</name>
    <name type="common">Foxtail millet</name>
    <name type="synonym">Panicum italicum</name>
    <dbReference type="NCBI Taxonomy" id="4555"/>
    <lineage>
        <taxon>Eukaryota</taxon>
        <taxon>Viridiplantae</taxon>
        <taxon>Streptophyta</taxon>
        <taxon>Embryophyta</taxon>
        <taxon>Tracheophyta</taxon>
        <taxon>Spermatophyta</taxon>
        <taxon>Magnoliopsida</taxon>
        <taxon>Liliopsida</taxon>
        <taxon>Poales</taxon>
        <taxon>Poaceae</taxon>
        <taxon>PACMAD clade</taxon>
        <taxon>Panicoideae</taxon>
        <taxon>Panicodae</taxon>
        <taxon>Paniceae</taxon>
        <taxon>Cenchrinae</taxon>
        <taxon>Setaria</taxon>
    </lineage>
</organism>
<evidence type="ECO:0000313" key="1">
    <source>
        <dbReference type="EMBL" id="RCV40775.1"/>
    </source>
</evidence>